<proteinExistence type="predicted"/>
<keyword evidence="3" id="KW-1185">Reference proteome</keyword>
<dbReference type="Proteomes" id="UP000299102">
    <property type="component" value="Unassembled WGS sequence"/>
</dbReference>
<gene>
    <name evidence="2" type="ORF">EVAR_81522_1</name>
</gene>
<sequence length="111" mass="12750">MTPYAEGIQADLRKRVTRRRHLYVNPSRLLRLTTAPGVTAEDNIKFFRGFLVRGVDTPAPGAWQLIRFFIPLSHQGENLKKQKRSNLSLRVQRPTGEESQKKRGSSVHRRG</sequence>
<dbReference type="AlphaFoldDB" id="A0A4C1W3K3"/>
<dbReference type="EMBL" id="BGZK01000457">
    <property type="protein sequence ID" value="GBP44754.1"/>
    <property type="molecule type" value="Genomic_DNA"/>
</dbReference>
<evidence type="ECO:0000256" key="1">
    <source>
        <dbReference type="SAM" id="MobiDB-lite"/>
    </source>
</evidence>
<evidence type="ECO:0000313" key="2">
    <source>
        <dbReference type="EMBL" id="GBP44754.1"/>
    </source>
</evidence>
<name>A0A4C1W3K3_EUMVA</name>
<protein>
    <submittedName>
        <fullName evidence="2">Uncharacterized protein</fullName>
    </submittedName>
</protein>
<reference evidence="2 3" key="1">
    <citation type="journal article" date="2019" name="Commun. Biol.">
        <title>The bagworm genome reveals a unique fibroin gene that provides high tensile strength.</title>
        <authorList>
            <person name="Kono N."/>
            <person name="Nakamura H."/>
            <person name="Ohtoshi R."/>
            <person name="Tomita M."/>
            <person name="Numata K."/>
            <person name="Arakawa K."/>
        </authorList>
    </citation>
    <scope>NUCLEOTIDE SEQUENCE [LARGE SCALE GENOMIC DNA]</scope>
</reference>
<comment type="caution">
    <text evidence="2">The sequence shown here is derived from an EMBL/GenBank/DDBJ whole genome shotgun (WGS) entry which is preliminary data.</text>
</comment>
<organism evidence="2 3">
    <name type="scientific">Eumeta variegata</name>
    <name type="common">Bagworm moth</name>
    <name type="synonym">Eumeta japonica</name>
    <dbReference type="NCBI Taxonomy" id="151549"/>
    <lineage>
        <taxon>Eukaryota</taxon>
        <taxon>Metazoa</taxon>
        <taxon>Ecdysozoa</taxon>
        <taxon>Arthropoda</taxon>
        <taxon>Hexapoda</taxon>
        <taxon>Insecta</taxon>
        <taxon>Pterygota</taxon>
        <taxon>Neoptera</taxon>
        <taxon>Endopterygota</taxon>
        <taxon>Lepidoptera</taxon>
        <taxon>Glossata</taxon>
        <taxon>Ditrysia</taxon>
        <taxon>Tineoidea</taxon>
        <taxon>Psychidae</taxon>
        <taxon>Oiketicinae</taxon>
        <taxon>Eumeta</taxon>
    </lineage>
</organism>
<evidence type="ECO:0000313" key="3">
    <source>
        <dbReference type="Proteomes" id="UP000299102"/>
    </source>
</evidence>
<accession>A0A4C1W3K3</accession>
<feature type="compositionally biased region" description="Basic residues" evidence="1">
    <location>
        <begin position="102"/>
        <end position="111"/>
    </location>
</feature>
<feature type="region of interest" description="Disordered" evidence="1">
    <location>
        <begin position="79"/>
        <end position="111"/>
    </location>
</feature>